<gene>
    <name evidence="3" type="primary">LOC104224222</name>
</gene>
<feature type="chain" id="PRO_5010529429" evidence="1">
    <location>
        <begin position="25"/>
        <end position="107"/>
    </location>
</feature>
<evidence type="ECO:0000313" key="3">
    <source>
        <dbReference type="RefSeq" id="XP_009774129.1"/>
    </source>
</evidence>
<evidence type="ECO:0000256" key="1">
    <source>
        <dbReference type="SAM" id="SignalP"/>
    </source>
</evidence>
<dbReference type="STRING" id="4096.A0A1U7WHL1"/>
<accession>A0A1U7WHL1</accession>
<proteinExistence type="predicted"/>
<reference evidence="3" key="2">
    <citation type="submission" date="2025-08" db="UniProtKB">
        <authorList>
            <consortium name="RefSeq"/>
        </authorList>
    </citation>
    <scope>IDENTIFICATION</scope>
    <source>
        <tissue evidence="3">Leaf</tissue>
    </source>
</reference>
<dbReference type="OrthoDB" id="1246716at2759"/>
<organism evidence="2 3">
    <name type="scientific">Nicotiana sylvestris</name>
    <name type="common">Wood tobacco</name>
    <name type="synonym">South American tobacco</name>
    <dbReference type="NCBI Taxonomy" id="4096"/>
    <lineage>
        <taxon>Eukaryota</taxon>
        <taxon>Viridiplantae</taxon>
        <taxon>Streptophyta</taxon>
        <taxon>Embryophyta</taxon>
        <taxon>Tracheophyta</taxon>
        <taxon>Spermatophyta</taxon>
        <taxon>Magnoliopsida</taxon>
        <taxon>eudicotyledons</taxon>
        <taxon>Gunneridae</taxon>
        <taxon>Pentapetalae</taxon>
        <taxon>asterids</taxon>
        <taxon>lamiids</taxon>
        <taxon>Solanales</taxon>
        <taxon>Solanaceae</taxon>
        <taxon>Nicotianoideae</taxon>
        <taxon>Nicotianeae</taxon>
        <taxon>Nicotiana</taxon>
    </lineage>
</organism>
<feature type="signal peptide" evidence="1">
    <location>
        <begin position="1"/>
        <end position="24"/>
    </location>
</feature>
<dbReference type="AlphaFoldDB" id="A0A1U7WHL1"/>
<keyword evidence="2" id="KW-1185">Reference proteome</keyword>
<protein>
    <submittedName>
        <fullName evidence="3">Defensin-like protein 298</fullName>
    </submittedName>
</protein>
<name>A0A1U7WHL1_NICSY</name>
<evidence type="ECO:0000313" key="2">
    <source>
        <dbReference type="Proteomes" id="UP000189701"/>
    </source>
</evidence>
<reference evidence="2" key="1">
    <citation type="journal article" date="2013" name="Genome Biol.">
        <title>Reference genomes and transcriptomes of Nicotiana sylvestris and Nicotiana tomentosiformis.</title>
        <authorList>
            <person name="Sierro N."/>
            <person name="Battey J.N."/>
            <person name="Ouadi S."/>
            <person name="Bovet L."/>
            <person name="Goepfert S."/>
            <person name="Bakaher N."/>
            <person name="Peitsch M.C."/>
            <person name="Ivanov N.V."/>
        </authorList>
    </citation>
    <scope>NUCLEOTIDE SEQUENCE [LARGE SCALE GENOMIC DNA]</scope>
</reference>
<dbReference type="KEGG" id="nsy:104224222"/>
<sequence>MAKTLMTLFLVVAFFIISQDVVTAQCQCKGDCNITCESGLPTCVDGFCVCLALETYSTIHKDVVKAGECDCQKKADCRQPCESGLPTCVDGFCVCLALKTDSTNHKG</sequence>
<dbReference type="RefSeq" id="XP_009774129.1">
    <property type="nucleotide sequence ID" value="XM_009775827.1"/>
</dbReference>
<keyword evidence="1" id="KW-0732">Signal</keyword>
<dbReference type="Proteomes" id="UP000189701">
    <property type="component" value="Unplaced"/>
</dbReference>
<dbReference type="GeneID" id="104224222"/>